<gene>
    <name evidence="1" type="ORF">R3P38DRAFT_3203698</name>
</gene>
<dbReference type="Proteomes" id="UP001362999">
    <property type="component" value="Unassembled WGS sequence"/>
</dbReference>
<name>A0AAW0AU11_9AGAR</name>
<keyword evidence="2" id="KW-1185">Reference proteome</keyword>
<reference evidence="1 2" key="1">
    <citation type="journal article" date="2024" name="J Genomics">
        <title>Draft genome sequencing and assembly of Favolaschia claudopus CIRM-BRFM 2984 isolated from oak limbs.</title>
        <authorList>
            <person name="Navarro D."/>
            <person name="Drula E."/>
            <person name="Chaduli D."/>
            <person name="Cazenave R."/>
            <person name="Ahrendt S."/>
            <person name="Wang J."/>
            <person name="Lipzen A."/>
            <person name="Daum C."/>
            <person name="Barry K."/>
            <person name="Grigoriev I.V."/>
            <person name="Favel A."/>
            <person name="Rosso M.N."/>
            <person name="Martin F."/>
        </authorList>
    </citation>
    <scope>NUCLEOTIDE SEQUENCE [LARGE SCALE GENOMIC DNA]</scope>
    <source>
        <strain evidence="1 2">CIRM-BRFM 2984</strain>
    </source>
</reference>
<evidence type="ECO:0000313" key="1">
    <source>
        <dbReference type="EMBL" id="KAK7015975.1"/>
    </source>
</evidence>
<accession>A0AAW0AU11</accession>
<comment type="caution">
    <text evidence="1">The sequence shown here is derived from an EMBL/GenBank/DDBJ whole genome shotgun (WGS) entry which is preliminary data.</text>
</comment>
<organism evidence="1 2">
    <name type="scientific">Favolaschia claudopus</name>
    <dbReference type="NCBI Taxonomy" id="2862362"/>
    <lineage>
        <taxon>Eukaryota</taxon>
        <taxon>Fungi</taxon>
        <taxon>Dikarya</taxon>
        <taxon>Basidiomycota</taxon>
        <taxon>Agaricomycotina</taxon>
        <taxon>Agaricomycetes</taxon>
        <taxon>Agaricomycetidae</taxon>
        <taxon>Agaricales</taxon>
        <taxon>Marasmiineae</taxon>
        <taxon>Mycenaceae</taxon>
        <taxon>Favolaschia</taxon>
    </lineage>
</organism>
<dbReference type="InterPro" id="IPR029060">
    <property type="entry name" value="PIN-like_dom_sf"/>
</dbReference>
<dbReference type="AlphaFoldDB" id="A0AAW0AU11"/>
<protein>
    <recommendedName>
        <fullName evidence="3">XPG-I domain-containing protein</fullName>
    </recommendedName>
</protein>
<evidence type="ECO:0000313" key="2">
    <source>
        <dbReference type="Proteomes" id="UP001362999"/>
    </source>
</evidence>
<dbReference type="EMBL" id="JAWWNJ010000052">
    <property type="protein sequence ID" value="KAK7015975.1"/>
    <property type="molecule type" value="Genomic_DNA"/>
</dbReference>
<dbReference type="SUPFAM" id="SSF88723">
    <property type="entry name" value="PIN domain-like"/>
    <property type="match status" value="1"/>
</dbReference>
<evidence type="ECO:0008006" key="3">
    <source>
        <dbReference type="Google" id="ProtNLM"/>
    </source>
</evidence>
<sequence length="483" mass="52928">MDEIWPLLDRALQCRPLKNLAIDEGFVVNRNGIQSLRIGIDAVSWLSEPNITLQDICCRLCRLLGLCVTAVFLFDKTATQDPLAPPFNALIEAFGFYSCLVKGDVVTDLACLNRMGSLDLIFTTEMEALVLGATHVVYSPQEDDFIEAFVYTSHHIQARTCLSQGGLLLFVLLMGGKYSEGLPGCTEAIALRQALRGLGDTLLLAAQTLSSAELNAFLAVWRADLRVGIIVANTMSEMVADVSDSFPDIVTRRRYARPSPTFVASQTTLWVPRAPDFAALRKLWRCFFQWRSVASIPQGFLSAFISAPQNELQVLQAHLLHNTVAETIPPLSSFLSIRGHSRTAFKVDVFIAPIIAAICEGAGPPSAKMCVTVPRQILARTLPSLVQHYEKCTPIRVNAQTTHSQPILGSTAGPQIDPHLHRDARSRRFGGSVYSGALIYALKAHHASHPLEVGGVDEYLRLVIAGIIQEGKEEEKENIESVA</sequence>
<proteinExistence type="predicted"/>